<keyword evidence="2" id="KW-1133">Transmembrane helix</keyword>
<organism evidence="3 4">
    <name type="scientific">Spinacia oleracea</name>
    <name type="common">Spinach</name>
    <dbReference type="NCBI Taxonomy" id="3562"/>
    <lineage>
        <taxon>Eukaryota</taxon>
        <taxon>Viridiplantae</taxon>
        <taxon>Streptophyta</taxon>
        <taxon>Embryophyta</taxon>
        <taxon>Tracheophyta</taxon>
        <taxon>Spermatophyta</taxon>
        <taxon>Magnoliopsida</taxon>
        <taxon>eudicotyledons</taxon>
        <taxon>Gunneridae</taxon>
        <taxon>Pentapetalae</taxon>
        <taxon>Caryophyllales</taxon>
        <taxon>Chenopodiaceae</taxon>
        <taxon>Chenopodioideae</taxon>
        <taxon>Anserineae</taxon>
        <taxon>Spinacia</taxon>
    </lineage>
</organism>
<keyword evidence="2" id="KW-0472">Membrane</keyword>
<gene>
    <name evidence="4" type="primary">LOC110805444</name>
</gene>
<dbReference type="Proteomes" id="UP000813463">
    <property type="component" value="Chromosome 2"/>
</dbReference>
<evidence type="ECO:0000313" key="4">
    <source>
        <dbReference type="RefSeq" id="XP_021866742.1"/>
    </source>
</evidence>
<dbReference type="PANTHER" id="PTHR35708">
    <property type="entry name" value="GB|AAD25831.1"/>
    <property type="match status" value="1"/>
</dbReference>
<evidence type="ECO:0000256" key="1">
    <source>
        <dbReference type="SAM" id="MobiDB-lite"/>
    </source>
</evidence>
<keyword evidence="3" id="KW-1185">Reference proteome</keyword>
<keyword evidence="2" id="KW-0812">Transmembrane</keyword>
<feature type="transmembrane region" description="Helical" evidence="2">
    <location>
        <begin position="35"/>
        <end position="54"/>
    </location>
</feature>
<name>A0A9R0JET9_SPIOL</name>
<dbReference type="KEGG" id="soe:110805444"/>
<feature type="region of interest" description="Disordered" evidence="1">
    <location>
        <begin position="137"/>
        <end position="172"/>
    </location>
</feature>
<accession>A0A9R0JET9</accession>
<feature type="region of interest" description="Disordered" evidence="1">
    <location>
        <begin position="63"/>
        <end position="93"/>
    </location>
</feature>
<protein>
    <submittedName>
        <fullName evidence="4">Uncharacterized protein</fullName>
    </submittedName>
</protein>
<proteinExistence type="predicted"/>
<evidence type="ECO:0000256" key="2">
    <source>
        <dbReference type="SAM" id="Phobius"/>
    </source>
</evidence>
<reference evidence="3" key="1">
    <citation type="journal article" date="2021" name="Nat. Commun.">
        <title>Genomic analyses provide insights into spinach domestication and the genetic basis of agronomic traits.</title>
        <authorList>
            <person name="Cai X."/>
            <person name="Sun X."/>
            <person name="Xu C."/>
            <person name="Sun H."/>
            <person name="Wang X."/>
            <person name="Ge C."/>
            <person name="Zhang Z."/>
            <person name="Wang Q."/>
            <person name="Fei Z."/>
            <person name="Jiao C."/>
            <person name="Wang Q."/>
        </authorList>
    </citation>
    <scope>NUCLEOTIDE SEQUENCE [LARGE SCALE GENOMIC DNA]</scope>
    <source>
        <strain evidence="3">cv. Varoflay</strain>
    </source>
</reference>
<dbReference type="RefSeq" id="XP_021866742.1">
    <property type="nucleotide sequence ID" value="XM_022011050.2"/>
</dbReference>
<dbReference type="PANTHER" id="PTHR35708:SF3">
    <property type="entry name" value="GB|AAD25831.1"/>
    <property type="match status" value="1"/>
</dbReference>
<reference evidence="4" key="2">
    <citation type="submission" date="2025-08" db="UniProtKB">
        <authorList>
            <consortium name="RefSeq"/>
        </authorList>
    </citation>
    <scope>IDENTIFICATION</scope>
    <source>
        <tissue evidence="4">Leaf</tissue>
    </source>
</reference>
<sequence>MAAYTRLVRSPFPWLAALGSLLAFSQSSGFGFLSIFVATSALFLILCPVILCRLKQYQQISARRENSPTRSTQEALSESSLQHKLVRPANDSEVETVEGNVGEIVKQVQVSKHKKQLKENKTDGGVYLHRSPEVLLSDSESVDHTTTSSEDSENDSMFRENLSNSTNYSDGSISDEESLIEIALPTGHYVDSKRSQDPSWYGLQHQKWSDCSLKSHFRQQNWMEMLNEMNEENFIEIDLCMGSIKCSRFQIQA</sequence>
<dbReference type="OrthoDB" id="784738at2759"/>
<feature type="compositionally biased region" description="Polar residues" evidence="1">
    <location>
        <begin position="161"/>
        <end position="172"/>
    </location>
</feature>
<dbReference type="GeneID" id="110805444"/>
<evidence type="ECO:0000313" key="3">
    <source>
        <dbReference type="Proteomes" id="UP000813463"/>
    </source>
</evidence>
<dbReference type="AlphaFoldDB" id="A0A9R0JET9"/>
<feature type="compositionally biased region" description="Polar residues" evidence="1">
    <location>
        <begin position="68"/>
        <end position="82"/>
    </location>
</feature>